<organism evidence="2 3">
    <name type="scientific">Desulfomonile tiedjei</name>
    <dbReference type="NCBI Taxonomy" id="2358"/>
    <lineage>
        <taxon>Bacteria</taxon>
        <taxon>Pseudomonadati</taxon>
        <taxon>Thermodesulfobacteriota</taxon>
        <taxon>Desulfomonilia</taxon>
        <taxon>Desulfomonilales</taxon>
        <taxon>Desulfomonilaceae</taxon>
        <taxon>Desulfomonile</taxon>
    </lineage>
</organism>
<accession>A0A9D6V2R6</accession>
<evidence type="ECO:0000313" key="3">
    <source>
        <dbReference type="Proteomes" id="UP000807825"/>
    </source>
</evidence>
<reference evidence="2" key="1">
    <citation type="submission" date="2020-07" db="EMBL/GenBank/DDBJ databases">
        <title>Huge and variable diversity of episymbiotic CPR bacteria and DPANN archaea in groundwater ecosystems.</title>
        <authorList>
            <person name="He C.Y."/>
            <person name="Keren R."/>
            <person name="Whittaker M."/>
            <person name="Farag I.F."/>
            <person name="Doudna J."/>
            <person name="Cate J.H.D."/>
            <person name="Banfield J.F."/>
        </authorList>
    </citation>
    <scope>NUCLEOTIDE SEQUENCE</scope>
    <source>
        <strain evidence="2">NC_groundwater_1664_Pr3_B-0.1um_52_9</strain>
    </source>
</reference>
<name>A0A9D6V2R6_9BACT</name>
<keyword evidence="1" id="KW-1133">Transmembrane helix</keyword>
<dbReference type="AlphaFoldDB" id="A0A9D6V2R6"/>
<evidence type="ECO:0000313" key="2">
    <source>
        <dbReference type="EMBL" id="MBI5248921.1"/>
    </source>
</evidence>
<dbReference type="EMBL" id="JACRDE010000156">
    <property type="protein sequence ID" value="MBI5248921.1"/>
    <property type="molecule type" value="Genomic_DNA"/>
</dbReference>
<keyword evidence="1" id="KW-0812">Transmembrane</keyword>
<feature type="transmembrane region" description="Helical" evidence="1">
    <location>
        <begin position="39"/>
        <end position="62"/>
    </location>
</feature>
<dbReference type="Proteomes" id="UP000807825">
    <property type="component" value="Unassembled WGS sequence"/>
</dbReference>
<evidence type="ECO:0000256" key="1">
    <source>
        <dbReference type="SAM" id="Phobius"/>
    </source>
</evidence>
<feature type="transmembrane region" description="Helical" evidence="1">
    <location>
        <begin position="142"/>
        <end position="161"/>
    </location>
</feature>
<keyword evidence="1" id="KW-0472">Membrane</keyword>
<proteinExistence type="predicted"/>
<sequence>MNWTPFYAAMVGAAAAVMGLLFVAVQLSAEKLPADVRDGWQSVAFCTFYLFLTAFFLPLWFLIPTFDARERPEITLIVASIGVLRSVRASIPIWHGVLRIGGNRWWEMLWYSLGPLILYMLILYEAGKTYYGHWSESTDQNIAIFLLILFSLGLKNAWNLFAEAAFQSNNKTPRGND</sequence>
<protein>
    <submittedName>
        <fullName evidence="2">Uncharacterized protein</fullName>
    </submittedName>
</protein>
<comment type="caution">
    <text evidence="2">The sequence shown here is derived from an EMBL/GenBank/DDBJ whole genome shotgun (WGS) entry which is preliminary data.</text>
</comment>
<gene>
    <name evidence="2" type="ORF">HY912_05450</name>
</gene>
<feature type="transmembrane region" description="Helical" evidence="1">
    <location>
        <begin position="6"/>
        <end position="27"/>
    </location>
</feature>
<feature type="transmembrane region" description="Helical" evidence="1">
    <location>
        <begin position="109"/>
        <end position="127"/>
    </location>
</feature>